<gene>
    <name evidence="2" type="ORF">SLEP1_g60209</name>
</gene>
<dbReference type="Proteomes" id="UP001054252">
    <property type="component" value="Unassembled WGS sequence"/>
</dbReference>
<name>A0AAV5MVR6_9ROSI</name>
<proteinExistence type="predicted"/>
<organism evidence="2 3">
    <name type="scientific">Rubroshorea leprosula</name>
    <dbReference type="NCBI Taxonomy" id="152421"/>
    <lineage>
        <taxon>Eukaryota</taxon>
        <taxon>Viridiplantae</taxon>
        <taxon>Streptophyta</taxon>
        <taxon>Embryophyta</taxon>
        <taxon>Tracheophyta</taxon>
        <taxon>Spermatophyta</taxon>
        <taxon>Magnoliopsida</taxon>
        <taxon>eudicotyledons</taxon>
        <taxon>Gunneridae</taxon>
        <taxon>Pentapetalae</taxon>
        <taxon>rosids</taxon>
        <taxon>malvids</taxon>
        <taxon>Malvales</taxon>
        <taxon>Dipterocarpaceae</taxon>
        <taxon>Rubroshorea</taxon>
    </lineage>
</organism>
<evidence type="ECO:0000313" key="2">
    <source>
        <dbReference type="EMBL" id="GKV53692.1"/>
    </source>
</evidence>
<dbReference type="AlphaFoldDB" id="A0AAV5MVR6"/>
<feature type="compositionally biased region" description="Polar residues" evidence="1">
    <location>
        <begin position="25"/>
        <end position="34"/>
    </location>
</feature>
<evidence type="ECO:0000313" key="3">
    <source>
        <dbReference type="Proteomes" id="UP001054252"/>
    </source>
</evidence>
<comment type="caution">
    <text evidence="2">The sequence shown here is derived from an EMBL/GenBank/DDBJ whole genome shotgun (WGS) entry which is preliminary data.</text>
</comment>
<feature type="non-terminal residue" evidence="2">
    <location>
        <position position="1"/>
    </location>
</feature>
<accession>A0AAV5MVR6</accession>
<protein>
    <submittedName>
        <fullName evidence="2">Uncharacterized protein</fullName>
    </submittedName>
</protein>
<evidence type="ECO:0000256" key="1">
    <source>
        <dbReference type="SAM" id="MobiDB-lite"/>
    </source>
</evidence>
<feature type="region of interest" description="Disordered" evidence="1">
    <location>
        <begin position="15"/>
        <end position="53"/>
    </location>
</feature>
<dbReference type="EMBL" id="BPVZ01001713">
    <property type="protein sequence ID" value="GKV53692.1"/>
    <property type="molecule type" value="Genomic_DNA"/>
</dbReference>
<keyword evidence="3" id="KW-1185">Reference proteome</keyword>
<reference evidence="2 3" key="1">
    <citation type="journal article" date="2021" name="Commun. Biol.">
        <title>The genome of Shorea leprosula (Dipterocarpaceae) highlights the ecological relevance of drought in aseasonal tropical rainforests.</title>
        <authorList>
            <person name="Ng K.K.S."/>
            <person name="Kobayashi M.J."/>
            <person name="Fawcett J.A."/>
            <person name="Hatakeyama M."/>
            <person name="Paape T."/>
            <person name="Ng C.H."/>
            <person name="Ang C.C."/>
            <person name="Tnah L.H."/>
            <person name="Lee C.T."/>
            <person name="Nishiyama T."/>
            <person name="Sese J."/>
            <person name="O'Brien M.J."/>
            <person name="Copetti D."/>
            <person name="Mohd Noor M.I."/>
            <person name="Ong R.C."/>
            <person name="Putra M."/>
            <person name="Sireger I.Z."/>
            <person name="Indrioko S."/>
            <person name="Kosugi Y."/>
            <person name="Izuno A."/>
            <person name="Isagi Y."/>
            <person name="Lee S.L."/>
            <person name="Shimizu K.K."/>
        </authorList>
    </citation>
    <scope>NUCLEOTIDE SEQUENCE [LARGE SCALE GENOMIC DNA]</scope>
    <source>
        <strain evidence="2">214</strain>
    </source>
</reference>
<sequence>KVVFKAQLSRSPILNPLIPNPGQAPPSQSLSSTLGDVADSSIRTTSVPPKQPVPLPYNHIVTLHSQPALPPPVQPAQVPPVQPPNLFSQYTPALQPQGTRLSVIPLRKGENLFLYGQDSRTFTCGFLDDFRRGHKKGHMKRGLPSLALDSRKRKLLDRASPRLQSLVKSNLGFGELKEGKRCRLATKRIIVTAIKEHHVRAVCPNAKSKFTNSLE</sequence>